<reference evidence="1 2" key="1">
    <citation type="submission" date="2013-12" db="EMBL/GenBank/DDBJ databases">
        <authorList>
            <person name="Madinger N."/>
            <person name="Lenaerts A."/>
            <person name="Ordway D."/>
            <person name="DeGroote M.A."/>
            <person name="Parker T."/>
            <person name="Sizemore C."/>
            <person name="Tallon L.J."/>
            <person name="Sadzewicz L.K."/>
            <person name="Sengamalay N."/>
            <person name="Fraser C.M."/>
            <person name="Hine E."/>
            <person name="Shefchek K.A."/>
            <person name="Das S.P."/>
            <person name="Tettelin H."/>
        </authorList>
    </citation>
    <scope>NUCLEOTIDE SEQUENCE [LARGE SCALE GENOMIC DNA]</scope>
    <source>
        <strain evidence="1 2">21</strain>
    </source>
</reference>
<proteinExistence type="predicted"/>
<name>A0A829PYZ4_9MYCO</name>
<evidence type="ECO:0000313" key="1">
    <source>
        <dbReference type="EMBL" id="EUA45531.1"/>
    </source>
</evidence>
<dbReference type="AlphaFoldDB" id="A0A829PYZ4"/>
<evidence type="ECO:0000313" key="2">
    <source>
        <dbReference type="Proteomes" id="UP000020103"/>
    </source>
</evidence>
<accession>A0A829PYZ4</accession>
<organism evidence="1 2">
    <name type="scientific">Mycobacteroides abscessus 21</name>
    <dbReference type="NCBI Taxonomy" id="1299324"/>
    <lineage>
        <taxon>Bacteria</taxon>
        <taxon>Bacillati</taxon>
        <taxon>Actinomycetota</taxon>
        <taxon>Actinomycetes</taxon>
        <taxon>Mycobacteriales</taxon>
        <taxon>Mycobacteriaceae</taxon>
        <taxon>Mycobacteroides</taxon>
        <taxon>Mycobacteroides abscessus</taxon>
    </lineage>
</organism>
<sequence length="134" mass="13958">MATISYTAADALKQVVARLGYIAVADTTGADPAAALASVLHLIRGLQATVGEHLENIGGDPNHYDDGSAVASVVGLPGGWSFVWVWDPRADNPTNRPQKVAERLRCPDGNTVDVIVTAPGVLDVVTQRVKDSGG</sequence>
<dbReference type="EMBL" id="JAOF01000001">
    <property type="protein sequence ID" value="EUA45531.1"/>
    <property type="molecule type" value="Genomic_DNA"/>
</dbReference>
<protein>
    <submittedName>
        <fullName evidence="1">Uncharacterized protein</fullName>
    </submittedName>
</protein>
<gene>
    <name evidence="1" type="ORF">I543_3794</name>
</gene>
<comment type="caution">
    <text evidence="1">The sequence shown here is derived from an EMBL/GenBank/DDBJ whole genome shotgun (WGS) entry which is preliminary data.</text>
</comment>
<dbReference type="Proteomes" id="UP000020103">
    <property type="component" value="Unassembled WGS sequence"/>
</dbReference>